<feature type="domain" description="GPI inositol-deacylase winged helix" evidence="2">
    <location>
        <begin position="332"/>
        <end position="413"/>
    </location>
</feature>
<dbReference type="EMBL" id="ML975283">
    <property type="protein sequence ID" value="KAF1835671.1"/>
    <property type="molecule type" value="Genomic_DNA"/>
</dbReference>
<dbReference type="InterPro" id="IPR054471">
    <property type="entry name" value="GPIID_WHD"/>
</dbReference>
<name>A0A6A5KJ93_9PLEO</name>
<dbReference type="Pfam" id="PF22939">
    <property type="entry name" value="WHD_GPIID"/>
    <property type="match status" value="1"/>
</dbReference>
<dbReference type="Proteomes" id="UP000800040">
    <property type="component" value="Unassembled WGS sequence"/>
</dbReference>
<dbReference type="Gene3D" id="3.40.50.300">
    <property type="entry name" value="P-loop containing nucleotide triphosphate hydrolases"/>
    <property type="match status" value="1"/>
</dbReference>
<evidence type="ECO:0000313" key="6">
    <source>
        <dbReference type="Proteomes" id="UP000800040"/>
    </source>
</evidence>
<organism evidence="5 6">
    <name type="scientific">Decorospora gaudefroyi</name>
    <dbReference type="NCBI Taxonomy" id="184978"/>
    <lineage>
        <taxon>Eukaryota</taxon>
        <taxon>Fungi</taxon>
        <taxon>Dikarya</taxon>
        <taxon>Ascomycota</taxon>
        <taxon>Pezizomycotina</taxon>
        <taxon>Dothideomycetes</taxon>
        <taxon>Pleosporomycetidae</taxon>
        <taxon>Pleosporales</taxon>
        <taxon>Pleosporineae</taxon>
        <taxon>Pleosporaceae</taxon>
        <taxon>Decorospora</taxon>
    </lineage>
</organism>
<dbReference type="PANTHER" id="PTHR10039">
    <property type="entry name" value="AMELOGENIN"/>
    <property type="match status" value="1"/>
</dbReference>
<dbReference type="SUPFAM" id="SSF52540">
    <property type="entry name" value="P-loop containing nucleoside triphosphate hydrolases"/>
    <property type="match status" value="1"/>
</dbReference>
<gene>
    <name evidence="5" type="ORF">BDW02DRAFT_629345</name>
</gene>
<dbReference type="InterPro" id="IPR056884">
    <property type="entry name" value="NPHP3-like_N"/>
</dbReference>
<evidence type="ECO:0000259" key="4">
    <source>
        <dbReference type="Pfam" id="PF24883"/>
    </source>
</evidence>
<protein>
    <submittedName>
        <fullName evidence="5">Uncharacterized protein</fullName>
    </submittedName>
</protein>
<evidence type="ECO:0000313" key="5">
    <source>
        <dbReference type="EMBL" id="KAF1835671.1"/>
    </source>
</evidence>
<keyword evidence="1" id="KW-0677">Repeat</keyword>
<dbReference type="Gene3D" id="1.20.5.340">
    <property type="match status" value="1"/>
</dbReference>
<evidence type="ECO:0000256" key="1">
    <source>
        <dbReference type="ARBA" id="ARBA00022737"/>
    </source>
</evidence>
<proteinExistence type="predicted"/>
<accession>A0A6A5KJ93</accession>
<dbReference type="InterPro" id="IPR027417">
    <property type="entry name" value="P-loop_NTPase"/>
</dbReference>
<dbReference type="InterPro" id="IPR055497">
    <property type="entry name" value="DUF7069"/>
</dbReference>
<evidence type="ECO:0000259" key="3">
    <source>
        <dbReference type="Pfam" id="PF23239"/>
    </source>
</evidence>
<evidence type="ECO:0000259" key="2">
    <source>
        <dbReference type="Pfam" id="PF22939"/>
    </source>
</evidence>
<reference evidence="5" key="1">
    <citation type="submission" date="2020-01" db="EMBL/GenBank/DDBJ databases">
        <authorList>
            <consortium name="DOE Joint Genome Institute"/>
            <person name="Haridas S."/>
            <person name="Albert R."/>
            <person name="Binder M."/>
            <person name="Bloem J."/>
            <person name="Labutti K."/>
            <person name="Salamov A."/>
            <person name="Andreopoulos B."/>
            <person name="Baker S.E."/>
            <person name="Barry K."/>
            <person name="Bills G."/>
            <person name="Bluhm B.H."/>
            <person name="Cannon C."/>
            <person name="Castanera R."/>
            <person name="Culley D.E."/>
            <person name="Daum C."/>
            <person name="Ezra D."/>
            <person name="Gonzalez J.B."/>
            <person name="Henrissat B."/>
            <person name="Kuo A."/>
            <person name="Liang C."/>
            <person name="Lipzen A."/>
            <person name="Lutzoni F."/>
            <person name="Magnuson J."/>
            <person name="Mondo S."/>
            <person name="Nolan M."/>
            <person name="Ohm R."/>
            <person name="Pangilinan J."/>
            <person name="Park H.-J."/>
            <person name="Ramirez L."/>
            <person name="Alfaro M."/>
            <person name="Sun H."/>
            <person name="Tritt A."/>
            <person name="Yoshinaga Y."/>
            <person name="Zwiers L.-H."/>
            <person name="Turgeon B.G."/>
            <person name="Goodwin S.B."/>
            <person name="Spatafora J.W."/>
            <person name="Crous P.W."/>
            <person name="Grigoriev I.V."/>
        </authorList>
    </citation>
    <scope>NUCLEOTIDE SEQUENCE</scope>
    <source>
        <strain evidence="5">P77</strain>
    </source>
</reference>
<dbReference type="InterPro" id="IPR055530">
    <property type="entry name" value="DUF7104"/>
</dbReference>
<dbReference type="AlphaFoldDB" id="A0A6A5KJ93"/>
<dbReference type="Pfam" id="PF23397">
    <property type="entry name" value="DUF7104"/>
    <property type="match status" value="1"/>
</dbReference>
<keyword evidence="6" id="KW-1185">Reference proteome</keyword>
<dbReference type="PANTHER" id="PTHR10039:SF14">
    <property type="entry name" value="NACHT DOMAIN-CONTAINING PROTEIN"/>
    <property type="match status" value="1"/>
</dbReference>
<feature type="domain" description="DUF7069" evidence="3">
    <location>
        <begin position="246"/>
        <end position="304"/>
    </location>
</feature>
<dbReference type="Pfam" id="PF23239">
    <property type="entry name" value="DUF7069"/>
    <property type="match status" value="1"/>
</dbReference>
<dbReference type="OrthoDB" id="3687132at2759"/>
<feature type="domain" description="Nephrocystin 3-like N-terminal" evidence="4">
    <location>
        <begin position="46"/>
        <end position="216"/>
    </location>
</feature>
<sequence>MNFANISAGPGATQIIQVKAEDLQPSFFKTSNYLSYKNINPERVPGTCVWFLDHPTFLKWRNSSGDDLLWLSADPGCGKSVLSRALVDEKLLGTESVTICHFFFKDNDEQNNATAALCALLHQLFCTHDDLLQKHIVSSVKKCEHALKNDFEELWQVFTSAATDQAAGDVICVLDALDECRQSDRDKLITYLERFYRRSVDKSNRGSKLKFLVTSRPYNEIERGFSRLTRNIPTVRLAGEDESEKISQEIAIVIEAKVRDIAEKRKLKDNVRLSLQKRLCEIPNRTYLWLHLTLDEVEKARGKTGKKLLDVINKPPRTVEEAYEKILGRCEEEDARKLLQIIVAAQRPLTLSEIDVALEIGLESTCYRDLDLEGDGDRKEWIRESCGLFVSIVDSRVFLIHQTAREFLVRKNNETSEPQRWKHSVDLQKARRMLSEICIIHLLFREFQEYRVPADSGEPYFLGRTSAVREYAEKHAFLDYSANYWITHVQEAHIDSPTWVSKTTRLCDIGDGSSCAWFSIYSMSTYFRHRYSDQPRQSVLYWAAVFGLTYETRNLLNNGLASNEQLGSFGNALQAAAENTDRGKELVALFVERRGDEVKITEKVVQAAAGNEDSGKEVMALLLEQRGNTLDRRRDC</sequence>
<dbReference type="Pfam" id="PF24883">
    <property type="entry name" value="NPHP3_N"/>
    <property type="match status" value="1"/>
</dbReference>